<accession>A0ABV2B0F0</accession>
<dbReference type="Pfam" id="PF04471">
    <property type="entry name" value="Mrr_cat"/>
    <property type="match status" value="1"/>
</dbReference>
<dbReference type="InterPro" id="IPR016984">
    <property type="entry name" value="UCP031853"/>
</dbReference>
<dbReference type="InterPro" id="IPR052906">
    <property type="entry name" value="Type_IV_Methyl-Rstrct_Enzyme"/>
</dbReference>
<keyword evidence="2" id="KW-0255">Endonuclease</keyword>
<dbReference type="GO" id="GO:0004519">
    <property type="term" value="F:endonuclease activity"/>
    <property type="evidence" value="ECO:0007669"/>
    <property type="project" value="UniProtKB-KW"/>
</dbReference>
<keyword evidence="3" id="KW-1185">Reference proteome</keyword>
<evidence type="ECO:0000313" key="3">
    <source>
        <dbReference type="Proteomes" id="UP001460888"/>
    </source>
</evidence>
<evidence type="ECO:0000259" key="1">
    <source>
        <dbReference type="Pfam" id="PF04471"/>
    </source>
</evidence>
<dbReference type="Proteomes" id="UP001460888">
    <property type="component" value="Unassembled WGS sequence"/>
</dbReference>
<name>A0ABV2B0F0_9GAMM</name>
<dbReference type="InterPro" id="IPR011856">
    <property type="entry name" value="tRNA_endonuc-like_dom_sf"/>
</dbReference>
<dbReference type="InterPro" id="IPR007560">
    <property type="entry name" value="Restrct_endonuc_IV_Mrr"/>
</dbReference>
<reference evidence="2 3" key="1">
    <citation type="submission" date="2013-03" db="EMBL/GenBank/DDBJ databases">
        <title>Salinisphaera dokdonensis CL-ES53 Genome Sequencing.</title>
        <authorList>
            <person name="Li C."/>
            <person name="Lai Q."/>
            <person name="Shao Z."/>
        </authorList>
    </citation>
    <scope>NUCLEOTIDE SEQUENCE [LARGE SCALE GENOMIC DNA]</scope>
    <source>
        <strain evidence="2 3">CL-ES53</strain>
    </source>
</reference>
<protein>
    <submittedName>
        <fullName evidence="2">Restriction endonuclease</fullName>
    </submittedName>
</protein>
<dbReference type="EMBL" id="APND01000002">
    <property type="protein sequence ID" value="MES1929366.1"/>
    <property type="molecule type" value="Genomic_DNA"/>
</dbReference>
<gene>
    <name evidence="2" type="ORF">SADO_08917</name>
</gene>
<comment type="caution">
    <text evidence="2">The sequence shown here is derived from an EMBL/GenBank/DDBJ whole genome shotgun (WGS) entry which is preliminary data.</text>
</comment>
<dbReference type="PIRSF" id="PIRSF031853">
    <property type="entry name" value="UPC031853"/>
    <property type="match status" value="1"/>
</dbReference>
<organism evidence="2 3">
    <name type="scientific">Salinisphaera dokdonensis CL-ES53</name>
    <dbReference type="NCBI Taxonomy" id="1304272"/>
    <lineage>
        <taxon>Bacteria</taxon>
        <taxon>Pseudomonadati</taxon>
        <taxon>Pseudomonadota</taxon>
        <taxon>Gammaproteobacteria</taxon>
        <taxon>Salinisphaerales</taxon>
        <taxon>Salinisphaeraceae</taxon>
        <taxon>Salinisphaera</taxon>
    </lineage>
</organism>
<dbReference type="InterPro" id="IPR011335">
    <property type="entry name" value="Restrct_endonuc-II-like"/>
</dbReference>
<keyword evidence="2" id="KW-0378">Hydrolase</keyword>
<feature type="domain" description="Restriction endonuclease type IV Mrr" evidence="1">
    <location>
        <begin position="188"/>
        <end position="301"/>
    </location>
</feature>
<proteinExistence type="predicted"/>
<dbReference type="PANTHER" id="PTHR30015:SF7">
    <property type="entry name" value="TYPE IV METHYL-DIRECTED RESTRICTION ENZYME ECOKMRR"/>
    <property type="match status" value="1"/>
</dbReference>
<dbReference type="PANTHER" id="PTHR30015">
    <property type="entry name" value="MRR RESTRICTION SYSTEM PROTEIN"/>
    <property type="match status" value="1"/>
</dbReference>
<keyword evidence="2" id="KW-0540">Nuclease</keyword>
<sequence length="329" mass="36555">MVRAGSGGLVADDFVEKGLVGIGWGDIGTLDEYDKKSAIESAIREEYPDWPTGRHRSSSSQLQRFRLGLSVGDRVVTYDSSRRIYHVGTVESDYLHRPDLLPEYPNVRKVAWVGVVERDKLSVATRNTLGSTLTLFRLSESAADEIERALAGQAATPENDEEDADKDENTILADSKSRAIEFIKDRVNRLDANEMEQLVAGLLRAMGYKTRVSPTGADRGIDVMASPDGFGFESPRIVVEVKHRSSTAMGAQELRTFLGGRHDNDKGLYVSTGGFTKDARYEADRAKIPLMLMDLDELVSALLEYYENADAKTRTLLPLEKTYWPAWAD</sequence>
<dbReference type="Gene3D" id="3.40.1350.10">
    <property type="match status" value="1"/>
</dbReference>
<evidence type="ECO:0000313" key="2">
    <source>
        <dbReference type="EMBL" id="MES1929366.1"/>
    </source>
</evidence>
<dbReference type="SUPFAM" id="SSF52980">
    <property type="entry name" value="Restriction endonuclease-like"/>
    <property type="match status" value="1"/>
</dbReference>